<evidence type="ECO:0000313" key="2">
    <source>
        <dbReference type="EMBL" id="SEH76141.1"/>
    </source>
</evidence>
<feature type="transmembrane region" description="Helical" evidence="1">
    <location>
        <begin position="325"/>
        <end position="343"/>
    </location>
</feature>
<evidence type="ECO:0008006" key="4">
    <source>
        <dbReference type="Google" id="ProtNLM"/>
    </source>
</evidence>
<keyword evidence="3" id="KW-1185">Reference proteome</keyword>
<feature type="transmembrane region" description="Helical" evidence="1">
    <location>
        <begin position="104"/>
        <end position="121"/>
    </location>
</feature>
<keyword evidence="1" id="KW-0812">Transmembrane</keyword>
<dbReference type="Proteomes" id="UP000182915">
    <property type="component" value="Chromosome I"/>
</dbReference>
<keyword evidence="1" id="KW-0472">Membrane</keyword>
<name>A0A1H6KKH2_MYCRU</name>
<dbReference type="AlphaFoldDB" id="A0A1H6KKH2"/>
<feature type="transmembrane region" description="Helical" evidence="1">
    <location>
        <begin position="201"/>
        <end position="221"/>
    </location>
</feature>
<protein>
    <recommendedName>
        <fullName evidence="4">Integral membrane protein</fullName>
    </recommendedName>
</protein>
<feature type="transmembrane region" description="Helical" evidence="1">
    <location>
        <begin position="37"/>
        <end position="58"/>
    </location>
</feature>
<dbReference type="STRING" id="370526.SAMN04489835_3776"/>
<dbReference type="OrthoDB" id="4750264at2"/>
<gene>
    <name evidence="2" type="ORF">SAMN04489835_3776</name>
</gene>
<accession>A0A1H6KKH2</accession>
<sequence length="380" mass="40919">MVDAAHRQAADRWFLAHGLPAVLRPGRLVRRLWTRSAPALAGFAVVMANTVVVVLVTGKHAIDIDGRPTRGEWFVLLILVLVLPLAGTVGWWVSRIAAPVGRRFAAATSLVVAMLGAVFGGPSPHVYTNLLIVVAVVAIMLTLTATGLGSILGWASHITLAHLAEAGSLLLRALPVLLLTFLVFFNSPVWLMAATVSRTRLWLALCFLGAIAAAFVVSMTVDRMRPMVNAAQPDARHAARLDDTPFAAMPDPAEIKPLSRVERMNVYFVLGVSQLAQILVVAVVTALLFLVLGLILLSPELLAAWTRNGSSDGRFLGMTIPVPDALIQVTLFLGALTFMYVSARAVGDDTYRDQFTTPLIDGLRVTLTARNRYRAAVPAR</sequence>
<feature type="transmembrane region" description="Helical" evidence="1">
    <location>
        <begin position="266"/>
        <end position="297"/>
    </location>
</feature>
<feature type="transmembrane region" description="Helical" evidence="1">
    <location>
        <begin position="127"/>
        <end position="148"/>
    </location>
</feature>
<feature type="transmembrane region" description="Helical" evidence="1">
    <location>
        <begin position="169"/>
        <end position="189"/>
    </location>
</feature>
<proteinExistence type="predicted"/>
<reference evidence="3" key="1">
    <citation type="submission" date="2016-10" db="EMBL/GenBank/DDBJ databases">
        <authorList>
            <person name="Varghese N."/>
            <person name="Submissions S."/>
        </authorList>
    </citation>
    <scope>NUCLEOTIDE SEQUENCE [LARGE SCALE GENOMIC DNA]</scope>
    <source>
        <strain evidence="3">DSM 45405</strain>
    </source>
</reference>
<organism evidence="2 3">
    <name type="scientific">Mycolicibacterium rutilum</name>
    <name type="common">Mycobacterium rutilum</name>
    <dbReference type="NCBI Taxonomy" id="370526"/>
    <lineage>
        <taxon>Bacteria</taxon>
        <taxon>Bacillati</taxon>
        <taxon>Actinomycetota</taxon>
        <taxon>Actinomycetes</taxon>
        <taxon>Mycobacteriales</taxon>
        <taxon>Mycobacteriaceae</taxon>
        <taxon>Mycolicibacterium</taxon>
    </lineage>
</organism>
<keyword evidence="1" id="KW-1133">Transmembrane helix</keyword>
<feature type="transmembrane region" description="Helical" evidence="1">
    <location>
        <begin position="73"/>
        <end position="92"/>
    </location>
</feature>
<dbReference type="RefSeq" id="WP_083408450.1">
    <property type="nucleotide sequence ID" value="NZ_LT629971.1"/>
</dbReference>
<evidence type="ECO:0000256" key="1">
    <source>
        <dbReference type="SAM" id="Phobius"/>
    </source>
</evidence>
<dbReference type="EMBL" id="LT629971">
    <property type="protein sequence ID" value="SEH76141.1"/>
    <property type="molecule type" value="Genomic_DNA"/>
</dbReference>
<evidence type="ECO:0000313" key="3">
    <source>
        <dbReference type="Proteomes" id="UP000182915"/>
    </source>
</evidence>